<evidence type="ECO:0008006" key="4">
    <source>
        <dbReference type="Google" id="ProtNLM"/>
    </source>
</evidence>
<dbReference type="RefSeq" id="WP_011525266.1">
    <property type="nucleotide sequence ID" value="NC_008009.1"/>
</dbReference>
<dbReference type="HOGENOM" id="CLU_105851_4_1_0"/>
<reference evidence="2 3" key="1">
    <citation type="journal article" date="2009" name="Appl. Environ. Microbiol.">
        <title>Three genomes from the phylum Acidobacteria provide insight into the lifestyles of these microorganisms in soils.</title>
        <authorList>
            <person name="Ward N.L."/>
            <person name="Challacombe J.F."/>
            <person name="Janssen P.H."/>
            <person name="Henrissat B."/>
            <person name="Coutinho P.M."/>
            <person name="Wu M."/>
            <person name="Xie G."/>
            <person name="Haft D.H."/>
            <person name="Sait M."/>
            <person name="Badger J."/>
            <person name="Barabote R.D."/>
            <person name="Bradley B."/>
            <person name="Brettin T.S."/>
            <person name="Brinkac L.M."/>
            <person name="Bruce D."/>
            <person name="Creasy T."/>
            <person name="Daugherty S.C."/>
            <person name="Davidsen T.M."/>
            <person name="DeBoy R.T."/>
            <person name="Detter J.C."/>
            <person name="Dodson R.J."/>
            <person name="Durkin A.S."/>
            <person name="Ganapathy A."/>
            <person name="Gwinn-Giglio M."/>
            <person name="Han C.S."/>
            <person name="Khouri H."/>
            <person name="Kiss H."/>
            <person name="Kothari S.P."/>
            <person name="Madupu R."/>
            <person name="Nelson K.E."/>
            <person name="Nelson W.C."/>
            <person name="Paulsen I."/>
            <person name="Penn K."/>
            <person name="Ren Q."/>
            <person name="Rosovitz M.J."/>
            <person name="Selengut J.D."/>
            <person name="Shrivastava S."/>
            <person name="Sullivan S.A."/>
            <person name="Tapia R."/>
            <person name="Thompson L.S."/>
            <person name="Watkins K.L."/>
            <person name="Yang Q."/>
            <person name="Yu C."/>
            <person name="Zafar N."/>
            <person name="Zhou L."/>
            <person name="Kuske C.R."/>
        </authorList>
    </citation>
    <scope>NUCLEOTIDE SEQUENCE [LARGE SCALE GENOMIC DNA]</scope>
    <source>
        <strain evidence="2 3">Ellin345</strain>
    </source>
</reference>
<dbReference type="eggNOG" id="COG2315">
    <property type="taxonomic scope" value="Bacteria"/>
</dbReference>
<feature type="compositionally biased region" description="Basic residues" evidence="1">
    <location>
        <begin position="145"/>
        <end position="156"/>
    </location>
</feature>
<protein>
    <recommendedName>
        <fullName evidence="4">MmcQ/YjbR family DNA-binding protein</fullName>
    </recommendedName>
</protein>
<dbReference type="EnsemblBacteria" id="ABF43469">
    <property type="protein sequence ID" value="ABF43469"/>
    <property type="gene ID" value="Acid345_4469"/>
</dbReference>
<sequence length="156" mass="17892">MTNDSIREFCMSLPMATEEVQWEEHLLFKIGGKMFAILTLGGNRCAFKSTPERYAELVEMADIIPSAYNMWKYQWVNAESLTALSDAEFREDLRTSYDLVRASLTKKMQAELEAGRQPKVKKFVRKAEREKAKKKAPAKKQIVAKAKKKAAKKKRA</sequence>
<dbReference type="Gene3D" id="3.90.1150.30">
    <property type="match status" value="1"/>
</dbReference>
<dbReference type="OrthoDB" id="9789813at2"/>
<dbReference type="InterPro" id="IPR038056">
    <property type="entry name" value="YjbR-like_sf"/>
</dbReference>
<dbReference type="Pfam" id="PF04237">
    <property type="entry name" value="YjbR"/>
    <property type="match status" value="1"/>
</dbReference>
<evidence type="ECO:0000256" key="1">
    <source>
        <dbReference type="SAM" id="MobiDB-lite"/>
    </source>
</evidence>
<evidence type="ECO:0000313" key="2">
    <source>
        <dbReference type="EMBL" id="ABF43469.1"/>
    </source>
</evidence>
<evidence type="ECO:0000313" key="3">
    <source>
        <dbReference type="Proteomes" id="UP000002432"/>
    </source>
</evidence>
<name>Q1II31_KORVE</name>
<dbReference type="STRING" id="204669.Acid345_4469"/>
<gene>
    <name evidence="2" type="ordered locus">Acid345_4469</name>
</gene>
<dbReference type="EMBL" id="CP000360">
    <property type="protein sequence ID" value="ABF43469.1"/>
    <property type="molecule type" value="Genomic_DNA"/>
</dbReference>
<keyword evidence="3" id="KW-1185">Reference proteome</keyword>
<dbReference type="PANTHER" id="PTHR35145">
    <property type="entry name" value="CYTOPLASMIC PROTEIN-RELATED"/>
    <property type="match status" value="1"/>
</dbReference>
<proteinExistence type="predicted"/>
<accession>Q1II31</accession>
<dbReference type="Proteomes" id="UP000002432">
    <property type="component" value="Chromosome"/>
</dbReference>
<dbReference type="PANTHER" id="PTHR35145:SF1">
    <property type="entry name" value="CYTOPLASMIC PROTEIN"/>
    <property type="match status" value="1"/>
</dbReference>
<dbReference type="KEGG" id="aba:Acid345_4469"/>
<organism evidence="2 3">
    <name type="scientific">Koribacter versatilis (strain Ellin345)</name>
    <dbReference type="NCBI Taxonomy" id="204669"/>
    <lineage>
        <taxon>Bacteria</taxon>
        <taxon>Pseudomonadati</taxon>
        <taxon>Acidobacteriota</taxon>
        <taxon>Terriglobia</taxon>
        <taxon>Terriglobales</taxon>
        <taxon>Candidatus Korobacteraceae</taxon>
        <taxon>Candidatus Korobacter</taxon>
    </lineage>
</organism>
<dbReference type="AlphaFoldDB" id="Q1II31"/>
<dbReference type="InterPro" id="IPR058532">
    <property type="entry name" value="YjbR/MT2646/Rv2570-like"/>
</dbReference>
<feature type="region of interest" description="Disordered" evidence="1">
    <location>
        <begin position="127"/>
        <end position="156"/>
    </location>
</feature>
<dbReference type="SUPFAM" id="SSF142906">
    <property type="entry name" value="YjbR-like"/>
    <property type="match status" value="1"/>
</dbReference>
<dbReference type="InterPro" id="IPR007351">
    <property type="entry name" value="YjbR"/>
</dbReference>